<evidence type="ECO:0000313" key="2">
    <source>
        <dbReference type="Proteomes" id="UP001165064"/>
    </source>
</evidence>
<sequence length="170" mass="19672">MEIIGISKNKYHGYYGQKRQSLIAQYLEETLEGSLRESARRDKIIQFWGKRYFTLYVLSPEVIARMIIEDMTFDDAEDKLERAYDYMVSTNDYGFYLMDKNDPDEAEFGDTEDGNDSEVNSISDNDDHQVSSSTKEKSTKKKVSLLDNSDFPDSDSDSDDDDDLNSVFKR</sequence>
<name>A0ACB5U3W1_AMBMO</name>
<keyword evidence="2" id="KW-1185">Reference proteome</keyword>
<dbReference type="EMBL" id="BSXS01011530">
    <property type="protein sequence ID" value="GMF00728.1"/>
    <property type="molecule type" value="Genomic_DNA"/>
</dbReference>
<gene>
    <name evidence="1" type="ORF">Amon02_001107600</name>
</gene>
<reference evidence="1" key="1">
    <citation type="submission" date="2023-04" db="EMBL/GenBank/DDBJ databases">
        <title>Ambrosiozyma monospora NBRC 10751.</title>
        <authorList>
            <person name="Ichikawa N."/>
            <person name="Sato H."/>
            <person name="Tonouchi N."/>
        </authorList>
    </citation>
    <scope>NUCLEOTIDE SEQUENCE</scope>
    <source>
        <strain evidence="1">NBRC 10751</strain>
    </source>
</reference>
<organism evidence="1 2">
    <name type="scientific">Ambrosiozyma monospora</name>
    <name type="common">Yeast</name>
    <name type="synonym">Endomycopsis monosporus</name>
    <dbReference type="NCBI Taxonomy" id="43982"/>
    <lineage>
        <taxon>Eukaryota</taxon>
        <taxon>Fungi</taxon>
        <taxon>Dikarya</taxon>
        <taxon>Ascomycota</taxon>
        <taxon>Saccharomycotina</taxon>
        <taxon>Pichiomycetes</taxon>
        <taxon>Pichiales</taxon>
        <taxon>Pichiaceae</taxon>
        <taxon>Ambrosiozyma</taxon>
    </lineage>
</organism>
<proteinExistence type="predicted"/>
<comment type="caution">
    <text evidence="1">The sequence shown here is derived from an EMBL/GenBank/DDBJ whole genome shotgun (WGS) entry which is preliminary data.</text>
</comment>
<evidence type="ECO:0000313" key="1">
    <source>
        <dbReference type="EMBL" id="GMF00728.1"/>
    </source>
</evidence>
<accession>A0ACB5U3W1</accession>
<dbReference type="Proteomes" id="UP001165064">
    <property type="component" value="Unassembled WGS sequence"/>
</dbReference>
<protein>
    <submittedName>
        <fullName evidence="1">Unnamed protein product</fullName>
    </submittedName>
</protein>